<feature type="transmembrane region" description="Helical" evidence="1">
    <location>
        <begin position="210"/>
        <end position="229"/>
    </location>
</feature>
<evidence type="ECO:0000256" key="1">
    <source>
        <dbReference type="SAM" id="Phobius"/>
    </source>
</evidence>
<gene>
    <name evidence="3" type="ORF">DERYTH_LOCUS2949</name>
</gene>
<reference evidence="3" key="1">
    <citation type="submission" date="2021-06" db="EMBL/GenBank/DDBJ databases">
        <authorList>
            <person name="Kallberg Y."/>
            <person name="Tangrot J."/>
            <person name="Rosling A."/>
        </authorList>
    </citation>
    <scope>NUCLEOTIDE SEQUENCE</scope>
    <source>
        <strain evidence="3">MA453B</strain>
    </source>
</reference>
<name>A0A9N8ZP23_9GLOM</name>
<organism evidence="3 4">
    <name type="scientific">Dentiscutata erythropus</name>
    <dbReference type="NCBI Taxonomy" id="1348616"/>
    <lineage>
        <taxon>Eukaryota</taxon>
        <taxon>Fungi</taxon>
        <taxon>Fungi incertae sedis</taxon>
        <taxon>Mucoromycota</taxon>
        <taxon>Glomeromycotina</taxon>
        <taxon>Glomeromycetes</taxon>
        <taxon>Diversisporales</taxon>
        <taxon>Gigasporaceae</taxon>
        <taxon>Dentiscutata</taxon>
    </lineage>
</organism>
<proteinExistence type="predicted"/>
<feature type="transmembrane region" description="Helical" evidence="1">
    <location>
        <begin position="236"/>
        <end position="254"/>
    </location>
</feature>
<keyword evidence="4" id="KW-1185">Reference proteome</keyword>
<evidence type="ECO:0000313" key="4">
    <source>
        <dbReference type="Proteomes" id="UP000789405"/>
    </source>
</evidence>
<dbReference type="OrthoDB" id="2446850at2759"/>
<dbReference type="EMBL" id="CAJVPY010000984">
    <property type="protein sequence ID" value="CAG8501997.1"/>
    <property type="molecule type" value="Genomic_DNA"/>
</dbReference>
<protein>
    <submittedName>
        <fullName evidence="3">17626_t:CDS:1</fullName>
    </submittedName>
</protein>
<feature type="chain" id="PRO_5040177130" evidence="2">
    <location>
        <begin position="21"/>
        <end position="279"/>
    </location>
</feature>
<evidence type="ECO:0000313" key="3">
    <source>
        <dbReference type="EMBL" id="CAG8501997.1"/>
    </source>
</evidence>
<keyword evidence="1" id="KW-1133">Transmembrane helix</keyword>
<comment type="caution">
    <text evidence="3">The sequence shown here is derived from an EMBL/GenBank/DDBJ whole genome shotgun (WGS) entry which is preliminary data.</text>
</comment>
<evidence type="ECO:0000256" key="2">
    <source>
        <dbReference type="SAM" id="SignalP"/>
    </source>
</evidence>
<accession>A0A9N8ZP23</accession>
<dbReference type="Proteomes" id="UP000789405">
    <property type="component" value="Unassembled WGS sequence"/>
</dbReference>
<dbReference type="AlphaFoldDB" id="A0A9N8ZP23"/>
<feature type="signal peptide" evidence="2">
    <location>
        <begin position="1"/>
        <end position="20"/>
    </location>
</feature>
<keyword evidence="1" id="KW-0812">Transmembrane</keyword>
<keyword evidence="1" id="KW-0472">Membrane</keyword>
<sequence length="279" mass="30363">MKTFSIIFISFIFFSTLVRAQSETAANPATAASPATSTSAPDKISQCLQNQGCSYSDINCVAWCAGVPNPSPQDVNATNDCIASCPNTTNAGYQSCVSGCINSHYNQPTVYGTSSGAPPTQTGTYVAVFVQLVIWATLLLFSEFIRRRHVLPSPNIRFETGIAPPDFATADQMDNRYAKATNAARDSLLMLIIATILTQSGYGATAASVILSWIFLAISTFWVLSILFFDHMWLPLILEAMAFPFILAILALAFRPTEKGNPLPLNPRAKFIEFGHWLQ</sequence>
<keyword evidence="2" id="KW-0732">Signal</keyword>
<feature type="transmembrane region" description="Helical" evidence="1">
    <location>
        <begin position="123"/>
        <end position="141"/>
    </location>
</feature>